<evidence type="ECO:0000313" key="5">
    <source>
        <dbReference type="EMBL" id="CAL1147457.1"/>
    </source>
</evidence>
<dbReference type="EMBL" id="CAMXCT030001906">
    <property type="protein sequence ID" value="CAL4781394.1"/>
    <property type="molecule type" value="Genomic_DNA"/>
</dbReference>
<dbReference type="GO" id="GO:0008270">
    <property type="term" value="F:zinc ion binding"/>
    <property type="evidence" value="ECO:0007669"/>
    <property type="project" value="UniProtKB-KW"/>
</dbReference>
<reference evidence="4" key="1">
    <citation type="submission" date="2022-10" db="EMBL/GenBank/DDBJ databases">
        <authorList>
            <person name="Chen Y."/>
            <person name="Dougan E. K."/>
            <person name="Chan C."/>
            <person name="Rhodes N."/>
            <person name="Thang M."/>
        </authorList>
    </citation>
    <scope>NUCLEOTIDE SEQUENCE</scope>
</reference>
<accession>A0A9P1CKR2</accession>
<proteinExistence type="predicted"/>
<gene>
    <name evidence="4" type="ORF">C1SCF055_LOCUS20758</name>
</gene>
<feature type="domain" description="C3H1-type" evidence="3">
    <location>
        <begin position="296"/>
        <end position="322"/>
    </location>
</feature>
<evidence type="ECO:0000259" key="3">
    <source>
        <dbReference type="PROSITE" id="PS50103"/>
    </source>
</evidence>
<reference evidence="5" key="2">
    <citation type="submission" date="2024-04" db="EMBL/GenBank/DDBJ databases">
        <authorList>
            <person name="Chen Y."/>
            <person name="Shah S."/>
            <person name="Dougan E. K."/>
            <person name="Thang M."/>
            <person name="Chan C."/>
        </authorList>
    </citation>
    <scope>NUCLEOTIDE SEQUENCE [LARGE SCALE GENOMIC DNA]</scope>
</reference>
<dbReference type="InterPro" id="IPR000571">
    <property type="entry name" value="Znf_CCCH"/>
</dbReference>
<evidence type="ECO:0000313" key="6">
    <source>
        <dbReference type="EMBL" id="CAL4781394.1"/>
    </source>
</evidence>
<protein>
    <submittedName>
        <fullName evidence="6">C3H1-type domain-containing protein</fullName>
    </submittedName>
</protein>
<evidence type="ECO:0000313" key="7">
    <source>
        <dbReference type="Proteomes" id="UP001152797"/>
    </source>
</evidence>
<evidence type="ECO:0000313" key="4">
    <source>
        <dbReference type="EMBL" id="CAI3994082.1"/>
    </source>
</evidence>
<comment type="caution">
    <text evidence="4">The sequence shown here is derived from an EMBL/GenBank/DDBJ whole genome shotgun (WGS) entry which is preliminary data.</text>
</comment>
<dbReference type="EMBL" id="CAMXCT020001906">
    <property type="protein sequence ID" value="CAL1147457.1"/>
    <property type="molecule type" value="Genomic_DNA"/>
</dbReference>
<dbReference type="AlphaFoldDB" id="A0A9P1CKR2"/>
<keyword evidence="1" id="KW-0479">Metal-binding</keyword>
<keyword evidence="1" id="KW-0862">Zinc</keyword>
<keyword evidence="1" id="KW-0863">Zinc-finger</keyword>
<dbReference type="Proteomes" id="UP001152797">
    <property type="component" value="Unassembled WGS sequence"/>
</dbReference>
<feature type="compositionally biased region" description="Polar residues" evidence="2">
    <location>
        <begin position="71"/>
        <end position="85"/>
    </location>
</feature>
<keyword evidence="7" id="KW-1185">Reference proteome</keyword>
<evidence type="ECO:0000256" key="2">
    <source>
        <dbReference type="SAM" id="MobiDB-lite"/>
    </source>
</evidence>
<organism evidence="4">
    <name type="scientific">Cladocopium goreaui</name>
    <dbReference type="NCBI Taxonomy" id="2562237"/>
    <lineage>
        <taxon>Eukaryota</taxon>
        <taxon>Sar</taxon>
        <taxon>Alveolata</taxon>
        <taxon>Dinophyceae</taxon>
        <taxon>Suessiales</taxon>
        <taxon>Symbiodiniaceae</taxon>
        <taxon>Cladocopium</taxon>
    </lineage>
</organism>
<feature type="region of interest" description="Disordered" evidence="2">
    <location>
        <begin position="255"/>
        <end position="287"/>
    </location>
</feature>
<feature type="zinc finger region" description="C3H1-type" evidence="1">
    <location>
        <begin position="296"/>
        <end position="322"/>
    </location>
</feature>
<sequence>MAEPLETVLADAGVEPALASGIMADGWTLRTFREIAATAAEFTDALFSELCPHNDHLTLLQKASIRSAWRSAQQPETLQGSSTDGSGMAAHSGSVADGSWSEVFPPKLNNETVTSLKKQFLQNYPSEVLTSDTQPSSRLLALAHQLTQKKDFKWLPWKFRMSMSRSEDMAMSRASKAPRLENLQLHQLLIDEDSGLRAPNMLEAQQADKTIWYHIAELCESSTWSLDDALLEFTQNRGDLATLLQPRPRFQKIAQAPANVPSKGNKGLKGGSKGAKSSKGGSKPGVRWLSEIWRGSQKKTLCMRFQSGKCSNKDCRYEHACGYPKPDGTACGANHDQEVSQAILAPLSTVADMETDPNIQTEHRPDPQPEQSDYRPELDHVAIRTPDMLSGVPNLTPEETQRLQDSATLLDRCVTSVSAHPSIAGVKDEHGVYLSRRSAAYPKALAEEHQQLPSAKEVQRCYPLREHSEELGALGIIRLQHAKRDKLLKLIADLLQIHYLLI</sequence>
<dbReference type="EMBL" id="CAMXCT010001906">
    <property type="protein sequence ID" value="CAI3994082.1"/>
    <property type="molecule type" value="Genomic_DNA"/>
</dbReference>
<evidence type="ECO:0000256" key="1">
    <source>
        <dbReference type="PROSITE-ProRule" id="PRU00723"/>
    </source>
</evidence>
<name>A0A9P1CKR2_9DINO</name>
<feature type="region of interest" description="Disordered" evidence="2">
    <location>
        <begin position="71"/>
        <end position="101"/>
    </location>
</feature>
<dbReference type="PROSITE" id="PS50103">
    <property type="entry name" value="ZF_C3H1"/>
    <property type="match status" value="1"/>
</dbReference>